<evidence type="ECO:0000313" key="2">
    <source>
        <dbReference type="EMBL" id="RPA24609.1"/>
    </source>
</evidence>
<gene>
    <name evidence="2" type="ORF">EGT70_15960</name>
</gene>
<evidence type="ECO:0000256" key="1">
    <source>
        <dbReference type="SAM" id="MobiDB-lite"/>
    </source>
</evidence>
<organism evidence="2 3">
    <name type="scientific">Burkholderia mallei</name>
    <name type="common">Pseudomonas mallei</name>
    <dbReference type="NCBI Taxonomy" id="13373"/>
    <lineage>
        <taxon>Bacteria</taxon>
        <taxon>Pseudomonadati</taxon>
        <taxon>Pseudomonadota</taxon>
        <taxon>Betaproteobacteria</taxon>
        <taxon>Burkholderiales</taxon>
        <taxon>Burkholderiaceae</taxon>
        <taxon>Burkholderia</taxon>
        <taxon>pseudomallei group</taxon>
    </lineage>
</organism>
<accession>A0AAX1X256</accession>
<reference evidence="3" key="1">
    <citation type="submission" date="2018-10" db="EMBL/GenBank/DDBJ databases">
        <title>FDA dAtabase for Regulatory Grade micrObial Sequences (FDA-ARGOS): Supporting development and validation of Infectious Disease Dx tests.</title>
        <authorList>
            <person name="Minogue T."/>
            <person name="Wolcott M."/>
            <person name="Wasieloski L."/>
            <person name="Aguilar W."/>
            <person name="Moore D."/>
            <person name="Jaissle J."/>
            <person name="Tallon L."/>
            <person name="Sadzewicz L."/>
            <person name="Zhao X."/>
            <person name="Vavikolanu K."/>
            <person name="Mehta A."/>
            <person name="Aluvathingal J."/>
            <person name="Nadendla S."/>
            <person name="Yan Y."/>
            <person name="Sichtig H."/>
        </authorList>
    </citation>
    <scope>NUCLEOTIDE SEQUENCE [LARGE SCALE GENOMIC DNA]</scope>
    <source>
        <strain evidence="3">FDAARGOS_588</strain>
    </source>
</reference>
<feature type="compositionally biased region" description="Basic residues" evidence="1">
    <location>
        <begin position="110"/>
        <end position="124"/>
    </location>
</feature>
<feature type="region of interest" description="Disordered" evidence="1">
    <location>
        <begin position="95"/>
        <end position="124"/>
    </location>
</feature>
<proteinExistence type="predicted"/>
<sequence length="124" mass="13230">MRFAAATHGVSCMIRRQCGAPRTIDAGGLRDAVRDGRDGSRFAAFAAFDEIVEIVEIVASDAFAADADMTLVAGIVDMPGSRLARRDGRLRGRRAARCAAGGAPADGSRRVRSRPWRSRRPSAS</sequence>
<dbReference type="Proteomes" id="UP000269379">
    <property type="component" value="Chromosome 1"/>
</dbReference>
<dbReference type="GeneID" id="92979634"/>
<feature type="compositionally biased region" description="Low complexity" evidence="1">
    <location>
        <begin position="97"/>
        <end position="106"/>
    </location>
</feature>
<comment type="caution">
    <text evidence="2">The sequence shown here is derived from an EMBL/GenBank/DDBJ whole genome shotgun (WGS) entry which is preliminary data.</text>
</comment>
<protein>
    <submittedName>
        <fullName evidence="2">Uncharacterized protein</fullName>
    </submittedName>
</protein>
<dbReference type="KEGG" id="bmai:DM57_15710"/>
<dbReference type="EMBL" id="RKJW01000002">
    <property type="protein sequence ID" value="RPA24609.1"/>
    <property type="molecule type" value="Genomic_DNA"/>
</dbReference>
<dbReference type="RefSeq" id="WP_004186516.1">
    <property type="nucleotide sequence ID" value="NZ_CAJMTF010000052.1"/>
</dbReference>
<name>A0AAX1X256_BURML</name>
<dbReference type="AlphaFoldDB" id="A0AAX1X256"/>
<evidence type="ECO:0000313" key="3">
    <source>
        <dbReference type="Proteomes" id="UP000269379"/>
    </source>
</evidence>